<dbReference type="Proteomes" id="UP000094580">
    <property type="component" value="Unassembled WGS sequence"/>
</dbReference>
<reference evidence="7 8" key="1">
    <citation type="submission" date="2016-07" db="EMBL/GenBank/DDBJ databases">
        <authorList>
            <person name="Townsley L."/>
            <person name="Shank E.A."/>
        </authorList>
    </citation>
    <scope>NUCLEOTIDE SEQUENCE [LARGE SCALE GENOMIC DNA]</scope>
    <source>
        <strain evidence="7 8">CH01</strain>
    </source>
</reference>
<feature type="transmembrane region" description="Helical" evidence="6">
    <location>
        <begin position="226"/>
        <end position="247"/>
    </location>
</feature>
<comment type="subcellular location">
    <subcellularLocation>
        <location evidence="1">Membrane</location>
        <topology evidence="1">Multi-pass membrane protein</topology>
    </subcellularLocation>
</comment>
<proteinExistence type="inferred from homology"/>
<feature type="transmembrane region" description="Helical" evidence="6">
    <location>
        <begin position="323"/>
        <end position="344"/>
    </location>
</feature>
<dbReference type="NCBIfam" id="TIGR02358">
    <property type="entry name" value="thia_cytX"/>
    <property type="match status" value="1"/>
</dbReference>
<organism evidence="7 8">
    <name type="scientific">Gottfriedia luciferensis</name>
    <dbReference type="NCBI Taxonomy" id="178774"/>
    <lineage>
        <taxon>Bacteria</taxon>
        <taxon>Bacillati</taxon>
        <taxon>Bacillota</taxon>
        <taxon>Bacilli</taxon>
        <taxon>Bacillales</taxon>
        <taxon>Bacillaceae</taxon>
        <taxon>Gottfriedia</taxon>
    </lineage>
</organism>
<feature type="transmembrane region" description="Helical" evidence="6">
    <location>
        <begin position="91"/>
        <end position="109"/>
    </location>
</feature>
<feature type="transmembrane region" description="Helical" evidence="6">
    <location>
        <begin position="253"/>
        <end position="279"/>
    </location>
</feature>
<dbReference type="InterPro" id="IPR001248">
    <property type="entry name" value="Pur-cyt_permease"/>
</dbReference>
<evidence type="ECO:0000256" key="3">
    <source>
        <dbReference type="ARBA" id="ARBA00022692"/>
    </source>
</evidence>
<dbReference type="InterPro" id="IPR030191">
    <property type="entry name" value="CodB"/>
</dbReference>
<gene>
    <name evidence="7" type="ORF">BED47_12035</name>
</gene>
<evidence type="ECO:0000256" key="5">
    <source>
        <dbReference type="ARBA" id="ARBA00023136"/>
    </source>
</evidence>
<keyword evidence="8" id="KW-1185">Reference proteome</keyword>
<dbReference type="Gene3D" id="1.10.4160.10">
    <property type="entry name" value="Hydantoin permease"/>
    <property type="match status" value="1"/>
</dbReference>
<protein>
    <submittedName>
        <fullName evidence="7">Hydrogenase expression protein</fullName>
    </submittedName>
</protein>
<evidence type="ECO:0000313" key="8">
    <source>
        <dbReference type="Proteomes" id="UP000094580"/>
    </source>
</evidence>
<dbReference type="Pfam" id="PF02133">
    <property type="entry name" value="Transp_cyt_pur"/>
    <property type="match status" value="1"/>
</dbReference>
<feature type="transmembrane region" description="Helical" evidence="6">
    <location>
        <begin position="356"/>
        <end position="374"/>
    </location>
</feature>
<feature type="transmembrane region" description="Helical" evidence="6">
    <location>
        <begin position="49"/>
        <end position="70"/>
    </location>
</feature>
<comment type="similarity">
    <text evidence="2">Belongs to the purine-cytosine permease (2.A.39) family.</text>
</comment>
<evidence type="ECO:0000313" key="7">
    <source>
        <dbReference type="EMBL" id="ODG90594.1"/>
    </source>
</evidence>
<feature type="transmembrane region" description="Helical" evidence="6">
    <location>
        <begin position="380"/>
        <end position="402"/>
    </location>
</feature>
<sequence>MKRQEYNMSNPNAKMTKWNFTTLWFGAAVSVAEIMTGALVAPLGFKKGLTAILVGHLLGTLLLILGGVIGSQQRLSAMESTKISFGNYGSYLFSILNVLQLLGWTAIMILTGARSINLVTIKDYGFDHLWVWCLVIGVLIAIWLYFGQNASKKLNSLAVCLLFVLTIVLCFVIFKSDKILTQPSTSGLSFGEAVELSVIMPLSWIPLISDYTRFAKTTKDGAIGSFIGYMFGSSWMYIIGLGAALAFNQVDPVAVLMSANLGLFAVGIVVLATVTTTFMDAYSAGISVTTIFPKLNGKHIALIVTAIGTLLAVIFPIEKYEGFLYTIGSFFAPLYAILLTDYFILKRTSISKSLKIDWIAFITWILGVFIYRKFVQLDFFLGATVPSMILICVIYIVVQFVINKLVRKQIGGEKNVNYE</sequence>
<dbReference type="EMBL" id="MDKC01000034">
    <property type="protein sequence ID" value="ODG90594.1"/>
    <property type="molecule type" value="Genomic_DNA"/>
</dbReference>
<keyword evidence="3 6" id="KW-0812">Transmembrane</keyword>
<feature type="transmembrane region" description="Helical" evidence="6">
    <location>
        <begin position="194"/>
        <end position="214"/>
    </location>
</feature>
<feature type="transmembrane region" description="Helical" evidence="6">
    <location>
        <begin position="154"/>
        <end position="174"/>
    </location>
</feature>
<dbReference type="InterPro" id="IPR012732">
    <property type="entry name" value="Thia_CytX"/>
</dbReference>
<dbReference type="PANTHER" id="PTHR30569:SF0">
    <property type="entry name" value="CYTOSINE PERMEASE"/>
    <property type="match status" value="1"/>
</dbReference>
<dbReference type="PANTHER" id="PTHR30569">
    <property type="entry name" value="CYTOSINE TRANSPORTER CODB"/>
    <property type="match status" value="1"/>
</dbReference>
<evidence type="ECO:0000256" key="2">
    <source>
        <dbReference type="ARBA" id="ARBA00008974"/>
    </source>
</evidence>
<keyword evidence="4 6" id="KW-1133">Transmembrane helix</keyword>
<feature type="transmembrane region" description="Helical" evidence="6">
    <location>
        <begin position="129"/>
        <end position="147"/>
    </location>
</feature>
<accession>A0ABX2ZQ24</accession>
<evidence type="ECO:0000256" key="6">
    <source>
        <dbReference type="SAM" id="Phobius"/>
    </source>
</evidence>
<evidence type="ECO:0000256" key="1">
    <source>
        <dbReference type="ARBA" id="ARBA00004141"/>
    </source>
</evidence>
<feature type="transmembrane region" description="Helical" evidence="6">
    <location>
        <begin position="300"/>
        <end position="317"/>
    </location>
</feature>
<keyword evidence="5 6" id="KW-0472">Membrane</keyword>
<name>A0ABX2ZQ24_9BACI</name>
<dbReference type="CDD" id="cd11484">
    <property type="entry name" value="SLC-NCS1sbd_CobB-like"/>
    <property type="match status" value="1"/>
</dbReference>
<feature type="transmembrane region" description="Helical" evidence="6">
    <location>
        <begin position="21"/>
        <end position="43"/>
    </location>
</feature>
<comment type="caution">
    <text evidence="7">The sequence shown here is derived from an EMBL/GenBank/DDBJ whole genome shotgun (WGS) entry which is preliminary data.</text>
</comment>
<evidence type="ECO:0000256" key="4">
    <source>
        <dbReference type="ARBA" id="ARBA00022989"/>
    </source>
</evidence>